<protein>
    <submittedName>
        <fullName evidence="7">Sigma-70 family RNA polymerase sigma factor</fullName>
    </submittedName>
</protein>
<dbReference type="EMBL" id="JASJOU010000002">
    <property type="protein sequence ID" value="MDJ1500846.1"/>
    <property type="molecule type" value="Genomic_DNA"/>
</dbReference>
<organism evidence="7 8">
    <name type="scientific">Xanthocytophaga agilis</name>
    <dbReference type="NCBI Taxonomy" id="3048010"/>
    <lineage>
        <taxon>Bacteria</taxon>
        <taxon>Pseudomonadati</taxon>
        <taxon>Bacteroidota</taxon>
        <taxon>Cytophagia</taxon>
        <taxon>Cytophagales</taxon>
        <taxon>Rhodocytophagaceae</taxon>
        <taxon>Xanthocytophaga</taxon>
    </lineage>
</organism>
<dbReference type="Gene3D" id="1.10.10.10">
    <property type="entry name" value="Winged helix-like DNA-binding domain superfamily/Winged helix DNA-binding domain"/>
    <property type="match status" value="1"/>
</dbReference>
<gene>
    <name evidence="7" type="ORF">QNI22_09315</name>
</gene>
<sequence>MHLLSNHDLKQEESSISASYLQNGNTSVEYKLWNDFRDGDMEAYAILYRQNFFSMYQYGKKICDNSELVKDTIQDVFIKIWNNRENLSQTTSIRYYLLTALKRKLLDTLKSAQMRTEVKGEWSESELQLATDSEDENATEQREKVLNAINRLSDHQQRLLQLKFYKNLSNQEIADELGITIQSVYNSVFKTLKNLRQQLSLSDIIWVIVVSILTIK</sequence>
<dbReference type="NCBIfam" id="TIGR02937">
    <property type="entry name" value="sigma70-ECF"/>
    <property type="match status" value="1"/>
</dbReference>
<dbReference type="GO" id="GO:0003677">
    <property type="term" value="F:DNA binding"/>
    <property type="evidence" value="ECO:0007669"/>
    <property type="project" value="InterPro"/>
</dbReference>
<dbReference type="CDD" id="cd06171">
    <property type="entry name" value="Sigma70_r4"/>
    <property type="match status" value="1"/>
</dbReference>
<dbReference type="InterPro" id="IPR039425">
    <property type="entry name" value="RNA_pol_sigma-70-like"/>
</dbReference>
<dbReference type="InterPro" id="IPR036388">
    <property type="entry name" value="WH-like_DNA-bd_sf"/>
</dbReference>
<dbReference type="PANTHER" id="PTHR43133">
    <property type="entry name" value="RNA POLYMERASE ECF-TYPE SIGMA FACTO"/>
    <property type="match status" value="1"/>
</dbReference>
<evidence type="ECO:0000313" key="7">
    <source>
        <dbReference type="EMBL" id="MDJ1500846.1"/>
    </source>
</evidence>
<dbReference type="Proteomes" id="UP001232063">
    <property type="component" value="Unassembled WGS sequence"/>
</dbReference>
<keyword evidence="4" id="KW-0804">Transcription</keyword>
<feature type="domain" description="RNA polymerase sigma-70 region 2" evidence="5">
    <location>
        <begin position="48"/>
        <end position="113"/>
    </location>
</feature>
<comment type="similarity">
    <text evidence="1">Belongs to the sigma-70 factor family. ECF subfamily.</text>
</comment>
<accession>A0AAE3QZ81</accession>
<dbReference type="InterPro" id="IPR014284">
    <property type="entry name" value="RNA_pol_sigma-70_dom"/>
</dbReference>
<dbReference type="GO" id="GO:0006352">
    <property type="term" value="P:DNA-templated transcription initiation"/>
    <property type="evidence" value="ECO:0007669"/>
    <property type="project" value="InterPro"/>
</dbReference>
<dbReference type="SUPFAM" id="SSF88946">
    <property type="entry name" value="Sigma2 domain of RNA polymerase sigma factors"/>
    <property type="match status" value="1"/>
</dbReference>
<dbReference type="InterPro" id="IPR013249">
    <property type="entry name" value="RNA_pol_sigma70_r4_t2"/>
</dbReference>
<feature type="domain" description="RNA polymerase sigma factor 70 region 4 type 2" evidence="6">
    <location>
        <begin position="143"/>
        <end position="195"/>
    </location>
</feature>
<keyword evidence="8" id="KW-1185">Reference proteome</keyword>
<reference evidence="7" key="1">
    <citation type="submission" date="2023-05" db="EMBL/GenBank/DDBJ databases">
        <authorList>
            <person name="Zhang X."/>
        </authorList>
    </citation>
    <scope>NUCLEOTIDE SEQUENCE</scope>
    <source>
        <strain evidence="7">BD1B2-1</strain>
    </source>
</reference>
<evidence type="ECO:0000259" key="5">
    <source>
        <dbReference type="Pfam" id="PF04542"/>
    </source>
</evidence>
<dbReference type="RefSeq" id="WP_314510376.1">
    <property type="nucleotide sequence ID" value="NZ_JASJOU010000002.1"/>
</dbReference>
<keyword evidence="3" id="KW-0731">Sigma factor</keyword>
<dbReference type="GO" id="GO:0016987">
    <property type="term" value="F:sigma factor activity"/>
    <property type="evidence" value="ECO:0007669"/>
    <property type="project" value="UniProtKB-KW"/>
</dbReference>
<dbReference type="Pfam" id="PF04542">
    <property type="entry name" value="Sigma70_r2"/>
    <property type="match status" value="1"/>
</dbReference>
<dbReference type="InterPro" id="IPR007627">
    <property type="entry name" value="RNA_pol_sigma70_r2"/>
</dbReference>
<evidence type="ECO:0000256" key="4">
    <source>
        <dbReference type="ARBA" id="ARBA00023163"/>
    </source>
</evidence>
<dbReference type="Pfam" id="PF08281">
    <property type="entry name" value="Sigma70_r4_2"/>
    <property type="match status" value="1"/>
</dbReference>
<dbReference type="AlphaFoldDB" id="A0AAE3QZ81"/>
<evidence type="ECO:0000256" key="3">
    <source>
        <dbReference type="ARBA" id="ARBA00023082"/>
    </source>
</evidence>
<proteinExistence type="inferred from homology"/>
<keyword evidence="2" id="KW-0805">Transcription regulation</keyword>
<dbReference type="PANTHER" id="PTHR43133:SF46">
    <property type="entry name" value="RNA POLYMERASE SIGMA-70 FACTOR ECF SUBFAMILY"/>
    <property type="match status" value="1"/>
</dbReference>
<dbReference type="InterPro" id="IPR013325">
    <property type="entry name" value="RNA_pol_sigma_r2"/>
</dbReference>
<comment type="caution">
    <text evidence="7">The sequence shown here is derived from an EMBL/GenBank/DDBJ whole genome shotgun (WGS) entry which is preliminary data.</text>
</comment>
<evidence type="ECO:0000256" key="1">
    <source>
        <dbReference type="ARBA" id="ARBA00010641"/>
    </source>
</evidence>
<evidence type="ECO:0000256" key="2">
    <source>
        <dbReference type="ARBA" id="ARBA00023015"/>
    </source>
</evidence>
<evidence type="ECO:0000313" key="8">
    <source>
        <dbReference type="Proteomes" id="UP001232063"/>
    </source>
</evidence>
<dbReference type="Gene3D" id="1.10.1740.10">
    <property type="match status" value="1"/>
</dbReference>
<name>A0AAE3QZ81_9BACT</name>
<dbReference type="InterPro" id="IPR013324">
    <property type="entry name" value="RNA_pol_sigma_r3/r4-like"/>
</dbReference>
<dbReference type="SUPFAM" id="SSF88659">
    <property type="entry name" value="Sigma3 and sigma4 domains of RNA polymerase sigma factors"/>
    <property type="match status" value="1"/>
</dbReference>
<evidence type="ECO:0000259" key="6">
    <source>
        <dbReference type="Pfam" id="PF08281"/>
    </source>
</evidence>